<gene>
    <name evidence="2" type="ORF">POT9AD_3820</name>
</gene>
<evidence type="ECO:0000256" key="1">
    <source>
        <dbReference type="SAM" id="MobiDB-lite"/>
    </source>
</evidence>
<feature type="compositionally biased region" description="Basic residues" evidence="1">
    <location>
        <begin position="1"/>
        <end position="11"/>
    </location>
</feature>
<reference evidence="2" key="1">
    <citation type="submission" date="2018-11" db="EMBL/GenBank/DDBJ databases">
        <authorList>
            <consortium name="Genoscope - CEA"/>
            <person name="William W."/>
        </authorList>
    </citation>
    <scope>NUCLEOTIDE SEQUENCE [LARGE SCALE GENOMIC DNA]</scope>
    <source>
        <strain evidence="2">T9AD</strain>
    </source>
</reference>
<proteinExistence type="predicted"/>
<evidence type="ECO:0000313" key="2">
    <source>
        <dbReference type="EMBL" id="VDN64795.1"/>
    </source>
</evidence>
<organism evidence="2">
    <name type="scientific">Ectopseudomonas oleovorans</name>
    <name type="common">Pseudomonas oleovorans</name>
    <dbReference type="NCBI Taxonomy" id="301"/>
    <lineage>
        <taxon>Bacteria</taxon>
        <taxon>Pseudomonadati</taxon>
        <taxon>Pseudomonadota</taxon>
        <taxon>Gammaproteobacteria</taxon>
        <taxon>Pseudomonadales</taxon>
        <taxon>Pseudomonadaceae</taxon>
        <taxon>Ectopseudomonas</taxon>
    </lineage>
</organism>
<protein>
    <submittedName>
        <fullName evidence="2">Uncharacterized protein</fullName>
    </submittedName>
</protein>
<accession>A0A653B8G5</accession>
<name>A0A653B8G5_ECTOL</name>
<dbReference type="AlphaFoldDB" id="A0A653B8G5"/>
<feature type="region of interest" description="Disordered" evidence="1">
    <location>
        <begin position="1"/>
        <end position="40"/>
    </location>
</feature>
<feature type="compositionally biased region" description="Basic and acidic residues" evidence="1">
    <location>
        <begin position="25"/>
        <end position="39"/>
    </location>
</feature>
<dbReference type="EMBL" id="LR130779">
    <property type="protein sequence ID" value="VDN64795.1"/>
    <property type="molecule type" value="Genomic_DNA"/>
</dbReference>
<sequence>MHLRPRRRLRRPCAGTAHQGAAHPHRADRTQTEPAELRLSKPRRVVIPAQEGVTTAVADCCSGVITL</sequence>